<dbReference type="InterPro" id="IPR035418">
    <property type="entry name" value="AraC-bd_2"/>
</dbReference>
<evidence type="ECO:0000256" key="2">
    <source>
        <dbReference type="ARBA" id="ARBA00023125"/>
    </source>
</evidence>
<reference evidence="5 6" key="1">
    <citation type="submission" date="2015-11" db="EMBL/GenBank/DDBJ databases">
        <title>Draft Genome Sequence of the Strain BR 10423 (Rhizobium sp.) isolated from nodules of Mimosa pudica.</title>
        <authorList>
            <person name="Barauna A.C."/>
            <person name="Zilli J.E."/>
            <person name="Simoes-Araujo J.L."/>
            <person name="Reis V.M."/>
            <person name="James E.K."/>
            <person name="Reis F.B.Jr."/>
            <person name="Rouws L.F."/>
            <person name="Passos S.R."/>
            <person name="Gois S.R."/>
        </authorList>
    </citation>
    <scope>NUCLEOTIDE SEQUENCE [LARGE SCALE GENOMIC DNA]</scope>
    <source>
        <strain evidence="5 6">BR10423</strain>
    </source>
</reference>
<dbReference type="OrthoDB" id="252470at2"/>
<dbReference type="Gene3D" id="1.10.10.60">
    <property type="entry name" value="Homeodomain-like"/>
    <property type="match status" value="1"/>
</dbReference>
<organism evidence="5 6">
    <name type="scientific">Rhizobium altiplani</name>
    <dbReference type="NCBI Taxonomy" id="1864509"/>
    <lineage>
        <taxon>Bacteria</taxon>
        <taxon>Pseudomonadati</taxon>
        <taxon>Pseudomonadota</taxon>
        <taxon>Alphaproteobacteria</taxon>
        <taxon>Hyphomicrobiales</taxon>
        <taxon>Rhizobiaceae</taxon>
        <taxon>Rhizobium/Agrobacterium group</taxon>
        <taxon>Rhizobium</taxon>
    </lineage>
</organism>
<keyword evidence="3" id="KW-0804">Transcription</keyword>
<accession>A0A109J327</accession>
<dbReference type="SMART" id="SM00342">
    <property type="entry name" value="HTH_ARAC"/>
    <property type="match status" value="1"/>
</dbReference>
<dbReference type="Proteomes" id="UP000068164">
    <property type="component" value="Unassembled WGS sequence"/>
</dbReference>
<name>A0A109J327_9HYPH</name>
<sequence length="313" mass="34591">MQSLITPVHKPVPVEILQAELRKVCGAFDLEPMGRDGTMAGDVASRRIGYFETAVVGLDARHVSRSTRSIRQDPGEHLFLLIQDEGHCRVEQSEKTATLLPGDMFLVDSVLPSSFVYDGVRSSQVSLHMPRHEMLHRFGKECTGGVAISRDDPLWVAMRAVLTKMLAEPGATTQLGEAFFCLMGAYLQGIRTQNKARPAETLLSRALALIDRHCADPGFGPSELARRLNVSERMLQRHFQTLGETPGHRLLGRRLELARARLGAPQQGQGGQGIAGIAFDAGFNDLSYFYREFRKKYGITPGAVVRSPVERCH</sequence>
<dbReference type="AlphaFoldDB" id="A0A109J327"/>
<dbReference type="Pfam" id="PF14525">
    <property type="entry name" value="AraC_binding_2"/>
    <property type="match status" value="1"/>
</dbReference>
<dbReference type="GO" id="GO:0003700">
    <property type="term" value="F:DNA-binding transcription factor activity"/>
    <property type="evidence" value="ECO:0007669"/>
    <property type="project" value="InterPro"/>
</dbReference>
<dbReference type="RefSeq" id="WP_062375688.1">
    <property type="nucleotide sequence ID" value="NZ_LNCD01000140.1"/>
</dbReference>
<dbReference type="InterPro" id="IPR050204">
    <property type="entry name" value="AraC_XylS_family_regulators"/>
</dbReference>
<comment type="caution">
    <text evidence="5">The sequence shown here is derived from an EMBL/GenBank/DDBJ whole genome shotgun (WGS) entry which is preliminary data.</text>
</comment>
<dbReference type="PROSITE" id="PS01124">
    <property type="entry name" value="HTH_ARAC_FAMILY_2"/>
    <property type="match status" value="1"/>
</dbReference>
<evidence type="ECO:0000313" key="6">
    <source>
        <dbReference type="Proteomes" id="UP000068164"/>
    </source>
</evidence>
<keyword evidence="1" id="KW-0805">Transcription regulation</keyword>
<evidence type="ECO:0000256" key="3">
    <source>
        <dbReference type="ARBA" id="ARBA00023163"/>
    </source>
</evidence>
<evidence type="ECO:0000256" key="1">
    <source>
        <dbReference type="ARBA" id="ARBA00023015"/>
    </source>
</evidence>
<feature type="domain" description="HTH araC/xylS-type" evidence="4">
    <location>
        <begin position="204"/>
        <end position="307"/>
    </location>
</feature>
<protein>
    <submittedName>
        <fullName evidence="5">AraC family transcriptional regulator</fullName>
    </submittedName>
</protein>
<dbReference type="EMBL" id="LNCD01000140">
    <property type="protein sequence ID" value="KWV41430.1"/>
    <property type="molecule type" value="Genomic_DNA"/>
</dbReference>
<keyword evidence="2" id="KW-0238">DNA-binding</keyword>
<dbReference type="SUPFAM" id="SSF46689">
    <property type="entry name" value="Homeodomain-like"/>
    <property type="match status" value="1"/>
</dbReference>
<dbReference type="InterPro" id="IPR018060">
    <property type="entry name" value="HTH_AraC"/>
</dbReference>
<dbReference type="InterPro" id="IPR009057">
    <property type="entry name" value="Homeodomain-like_sf"/>
</dbReference>
<gene>
    <name evidence="5" type="ORF">AS026_23885</name>
</gene>
<dbReference type="PANTHER" id="PTHR46796">
    <property type="entry name" value="HTH-TYPE TRANSCRIPTIONAL ACTIVATOR RHAS-RELATED"/>
    <property type="match status" value="1"/>
</dbReference>
<keyword evidence="6" id="KW-1185">Reference proteome</keyword>
<dbReference type="GO" id="GO:0043565">
    <property type="term" value="F:sequence-specific DNA binding"/>
    <property type="evidence" value="ECO:0007669"/>
    <property type="project" value="InterPro"/>
</dbReference>
<evidence type="ECO:0000259" key="4">
    <source>
        <dbReference type="PROSITE" id="PS01124"/>
    </source>
</evidence>
<dbReference type="PANTHER" id="PTHR46796:SF6">
    <property type="entry name" value="ARAC SUBFAMILY"/>
    <property type="match status" value="1"/>
</dbReference>
<proteinExistence type="predicted"/>
<dbReference type="Pfam" id="PF12833">
    <property type="entry name" value="HTH_18"/>
    <property type="match status" value="1"/>
</dbReference>
<evidence type="ECO:0000313" key="5">
    <source>
        <dbReference type="EMBL" id="KWV41430.1"/>
    </source>
</evidence>